<name>A0ABP0ZCV8_9ASCO</name>
<dbReference type="GeneID" id="92205433"/>
<proteinExistence type="predicted"/>
<reference evidence="2 3" key="1">
    <citation type="submission" date="2024-03" db="EMBL/GenBank/DDBJ databases">
        <authorList>
            <person name="Brejova B."/>
        </authorList>
    </citation>
    <scope>NUCLEOTIDE SEQUENCE [LARGE SCALE GENOMIC DNA]</scope>
    <source>
        <strain evidence="2 3">CBS 14171</strain>
    </source>
</reference>
<keyword evidence="1" id="KW-1133">Transmembrane helix</keyword>
<gene>
    <name evidence="2" type="ORF">LODBEIA_P02370</name>
</gene>
<evidence type="ECO:0000256" key="1">
    <source>
        <dbReference type="SAM" id="Phobius"/>
    </source>
</evidence>
<keyword evidence="3" id="KW-1185">Reference proteome</keyword>
<accession>A0ABP0ZCV8</accession>
<evidence type="ECO:0000313" key="3">
    <source>
        <dbReference type="Proteomes" id="UP001497383"/>
    </source>
</evidence>
<organism evidence="2 3">
    <name type="scientific">Lodderomyces beijingensis</name>
    <dbReference type="NCBI Taxonomy" id="1775926"/>
    <lineage>
        <taxon>Eukaryota</taxon>
        <taxon>Fungi</taxon>
        <taxon>Dikarya</taxon>
        <taxon>Ascomycota</taxon>
        <taxon>Saccharomycotina</taxon>
        <taxon>Pichiomycetes</taxon>
        <taxon>Debaryomycetaceae</taxon>
        <taxon>Candida/Lodderomyces clade</taxon>
        <taxon>Lodderomyces</taxon>
    </lineage>
</organism>
<feature type="transmembrane region" description="Helical" evidence="1">
    <location>
        <begin position="12"/>
        <end position="29"/>
    </location>
</feature>
<protein>
    <submittedName>
        <fullName evidence="2">Uncharacterized protein</fullName>
    </submittedName>
</protein>
<sequence>MSALSKAITPNRALLLGGACYGAWAIWMAKNYFKQSSMRKIYVNADKEFENVHPMRHIQYDGNLKLAEEKA</sequence>
<dbReference type="Proteomes" id="UP001497383">
    <property type="component" value="Chromosome 1"/>
</dbReference>
<evidence type="ECO:0000313" key="2">
    <source>
        <dbReference type="EMBL" id="CAK9435510.1"/>
    </source>
</evidence>
<keyword evidence="1" id="KW-0812">Transmembrane</keyword>
<keyword evidence="1" id="KW-0472">Membrane</keyword>
<dbReference type="RefSeq" id="XP_066827175.1">
    <property type="nucleotide sequence ID" value="XM_066972361.1"/>
</dbReference>
<dbReference type="EMBL" id="OZ022405">
    <property type="protein sequence ID" value="CAK9435510.1"/>
    <property type="molecule type" value="Genomic_DNA"/>
</dbReference>